<protein>
    <submittedName>
        <fullName evidence="10">TrkH family potassium uptake protein</fullName>
    </submittedName>
</protein>
<feature type="transmembrane region" description="Helical" evidence="9">
    <location>
        <begin position="232"/>
        <end position="254"/>
    </location>
</feature>
<comment type="subcellular location">
    <subcellularLocation>
        <location evidence="1">Cell membrane</location>
        <topology evidence="1">Multi-pass membrane protein</topology>
    </subcellularLocation>
</comment>
<feature type="transmembrane region" description="Helical" evidence="9">
    <location>
        <begin position="385"/>
        <end position="409"/>
    </location>
</feature>
<comment type="caution">
    <text evidence="10">The sequence shown here is derived from an EMBL/GenBank/DDBJ whole genome shotgun (WGS) entry which is preliminary data.</text>
</comment>
<feature type="transmembrane region" description="Helical" evidence="9">
    <location>
        <begin position="68"/>
        <end position="93"/>
    </location>
</feature>
<feature type="transmembrane region" description="Helical" evidence="9">
    <location>
        <begin position="136"/>
        <end position="160"/>
    </location>
</feature>
<dbReference type="GO" id="GO:0030001">
    <property type="term" value="P:metal ion transport"/>
    <property type="evidence" value="ECO:0007669"/>
    <property type="project" value="UniProtKB-ARBA"/>
</dbReference>
<evidence type="ECO:0000256" key="1">
    <source>
        <dbReference type="ARBA" id="ARBA00004651"/>
    </source>
</evidence>
<evidence type="ECO:0000313" key="10">
    <source>
        <dbReference type="EMBL" id="HFK21078.1"/>
    </source>
</evidence>
<dbReference type="PANTHER" id="PTHR32024:SF2">
    <property type="entry name" value="TRK SYSTEM POTASSIUM UPTAKE PROTEIN TRKG-RELATED"/>
    <property type="match status" value="1"/>
</dbReference>
<proteinExistence type="inferred from homology"/>
<feature type="transmembrane region" description="Helical" evidence="9">
    <location>
        <begin position="12"/>
        <end position="33"/>
    </location>
</feature>
<evidence type="ECO:0000256" key="7">
    <source>
        <dbReference type="ARBA" id="ARBA00023065"/>
    </source>
</evidence>
<feature type="transmembrane region" description="Helical" evidence="9">
    <location>
        <begin position="445"/>
        <end position="464"/>
    </location>
</feature>
<organism evidence="10">
    <name type="scientific">Candidatus Methanomethylicus mesodigestus</name>
    <dbReference type="NCBI Taxonomy" id="1867258"/>
    <lineage>
        <taxon>Archaea</taxon>
        <taxon>Thermoproteota</taxon>
        <taxon>Methanosuratincolia</taxon>
        <taxon>Candidatus Methanomethylicales</taxon>
        <taxon>Candidatus Methanomethylicaceae</taxon>
        <taxon>Candidatus Methanomethylicus</taxon>
    </lineage>
</organism>
<dbReference type="Pfam" id="PF02386">
    <property type="entry name" value="TrkH"/>
    <property type="match status" value="1"/>
</dbReference>
<feature type="transmembrane region" description="Helical" evidence="9">
    <location>
        <begin position="322"/>
        <end position="345"/>
    </location>
</feature>
<keyword evidence="7" id="KW-0406">Ion transport</keyword>
<reference evidence="10" key="1">
    <citation type="journal article" date="2020" name="mSystems">
        <title>Genome- and Community-Level Interaction Insights into Carbon Utilization and Element Cycling Functions of Hydrothermarchaeota in Hydrothermal Sediment.</title>
        <authorList>
            <person name="Zhou Z."/>
            <person name="Liu Y."/>
            <person name="Xu W."/>
            <person name="Pan J."/>
            <person name="Luo Z.H."/>
            <person name="Li M."/>
        </authorList>
    </citation>
    <scope>NUCLEOTIDE SEQUENCE [LARGE SCALE GENOMIC DNA]</scope>
    <source>
        <strain evidence="10">SpSt-468</strain>
    </source>
</reference>
<dbReference type="GO" id="GO:0005886">
    <property type="term" value="C:plasma membrane"/>
    <property type="evidence" value="ECO:0007669"/>
    <property type="project" value="UniProtKB-SubCell"/>
</dbReference>
<dbReference type="InterPro" id="IPR003445">
    <property type="entry name" value="Cat_transpt"/>
</dbReference>
<evidence type="ECO:0000256" key="4">
    <source>
        <dbReference type="ARBA" id="ARBA00022475"/>
    </source>
</evidence>
<feature type="transmembrane region" description="Helical" evidence="9">
    <location>
        <begin position="181"/>
        <end position="203"/>
    </location>
</feature>
<dbReference type="EMBL" id="DSTX01000012">
    <property type="protein sequence ID" value="HFK21078.1"/>
    <property type="molecule type" value="Genomic_DNA"/>
</dbReference>
<dbReference type="AlphaFoldDB" id="A0A7C3J4Y6"/>
<evidence type="ECO:0000256" key="2">
    <source>
        <dbReference type="ARBA" id="ARBA00009137"/>
    </source>
</evidence>
<dbReference type="GO" id="GO:0008324">
    <property type="term" value="F:monoatomic cation transmembrane transporter activity"/>
    <property type="evidence" value="ECO:0007669"/>
    <property type="project" value="InterPro"/>
</dbReference>
<keyword evidence="5 9" id="KW-0812">Transmembrane</keyword>
<dbReference type="PANTHER" id="PTHR32024">
    <property type="entry name" value="TRK SYSTEM POTASSIUM UPTAKE PROTEIN TRKG-RELATED"/>
    <property type="match status" value="1"/>
</dbReference>
<sequence>MGSVLSEIMGSLFSLMVIVGAIMLLPIIPAAIYGEYYTISSFALPAIVTIGLGLYLNRKYPLLDMLSLEATIVIAPIAWLFVSVIGSIPLTLITGMVPLDALFEMVSGFTTTGMTLFTDIESLPSSVLFWRSLTQWIGGVGVILLFTMLLRGTMSTWRLYSLEGREEKFTTSVKSTIRSIWFIYALLTAVCSISLYFAGMSAFDAINHAMATMATGGFSTKTASIASFDQPVKLVLCVFMTLGALSFTLFYNIYRLDLRQLLRDAESKVLIAIIISAGTVVSIIMAIGGSSIPDGVVDGFFNVISIATTTGFTSIDITKLPLFVLTILLVLMMIGGCAGSTASGLKIWRLIVLYRLVKREVAKISLPHQAVMPIKIEKKVLGEEYVIKVGAYFFLYVLSLIVVFLLLTFSVPDPLGALSLALSAQSNVGPAYYPVSILDDYSKGILIFAMWLGRLEILPVLVLFSKGMPNVIRNALKGRESPHPPSAP</sequence>
<evidence type="ECO:0000256" key="9">
    <source>
        <dbReference type="SAM" id="Phobius"/>
    </source>
</evidence>
<keyword evidence="6 9" id="KW-1133">Transmembrane helix</keyword>
<keyword evidence="3" id="KW-0813">Transport</keyword>
<keyword evidence="8 9" id="KW-0472">Membrane</keyword>
<feature type="transmembrane region" description="Helical" evidence="9">
    <location>
        <begin position="39"/>
        <end position="56"/>
    </location>
</feature>
<keyword evidence="4" id="KW-1003">Cell membrane</keyword>
<gene>
    <name evidence="10" type="ORF">ENS19_07390</name>
</gene>
<comment type="similarity">
    <text evidence="2">Belongs to the TrkH potassium transport family.</text>
</comment>
<feature type="transmembrane region" description="Helical" evidence="9">
    <location>
        <begin position="269"/>
        <end position="292"/>
    </location>
</feature>
<evidence type="ECO:0000256" key="3">
    <source>
        <dbReference type="ARBA" id="ARBA00022448"/>
    </source>
</evidence>
<accession>A0A7C3J4Y6</accession>
<evidence type="ECO:0000256" key="5">
    <source>
        <dbReference type="ARBA" id="ARBA00022692"/>
    </source>
</evidence>
<evidence type="ECO:0000256" key="8">
    <source>
        <dbReference type="ARBA" id="ARBA00023136"/>
    </source>
</evidence>
<name>A0A7C3J4Y6_9CREN</name>
<evidence type="ECO:0000256" key="6">
    <source>
        <dbReference type="ARBA" id="ARBA00022989"/>
    </source>
</evidence>